<protein>
    <submittedName>
        <fullName evidence="1">Uncharacterized protein</fullName>
    </submittedName>
</protein>
<gene>
    <name evidence="1" type="ORF">BCL90_5216</name>
</gene>
<dbReference type="Proteomes" id="UP000273898">
    <property type="component" value="Unassembled WGS sequence"/>
</dbReference>
<name>A0A497XS42_9SPHI</name>
<accession>A0A497XS42</accession>
<reference evidence="1 2" key="1">
    <citation type="submission" date="2018-10" db="EMBL/GenBank/DDBJ databases">
        <title>Genomic Encyclopedia of Archaeal and Bacterial Type Strains, Phase II (KMG-II): from individual species to whole genera.</title>
        <authorList>
            <person name="Goeker M."/>
        </authorList>
    </citation>
    <scope>NUCLEOTIDE SEQUENCE [LARGE SCALE GENOMIC DNA]</scope>
    <source>
        <strain evidence="1 2">DSM 19624</strain>
    </source>
</reference>
<organism evidence="1 2">
    <name type="scientific">Pedobacter alluvionis</name>
    <dbReference type="NCBI Taxonomy" id="475253"/>
    <lineage>
        <taxon>Bacteria</taxon>
        <taxon>Pseudomonadati</taxon>
        <taxon>Bacteroidota</taxon>
        <taxon>Sphingobacteriia</taxon>
        <taxon>Sphingobacteriales</taxon>
        <taxon>Sphingobacteriaceae</taxon>
        <taxon>Pedobacter</taxon>
    </lineage>
</organism>
<comment type="caution">
    <text evidence="1">The sequence shown here is derived from an EMBL/GenBank/DDBJ whole genome shotgun (WGS) entry which is preliminary data.</text>
</comment>
<dbReference type="EMBL" id="RCCK01000016">
    <property type="protein sequence ID" value="RLJ69618.1"/>
    <property type="molecule type" value="Genomic_DNA"/>
</dbReference>
<dbReference type="AlphaFoldDB" id="A0A497XS42"/>
<sequence length="32" mass="3561">MGMILFIGIYLVSYYKVINTVLRPSEVADAAL</sequence>
<proteinExistence type="predicted"/>
<evidence type="ECO:0000313" key="1">
    <source>
        <dbReference type="EMBL" id="RLJ69618.1"/>
    </source>
</evidence>
<evidence type="ECO:0000313" key="2">
    <source>
        <dbReference type="Proteomes" id="UP000273898"/>
    </source>
</evidence>